<protein>
    <recommendedName>
        <fullName evidence="4">Secreted protein</fullName>
    </recommendedName>
</protein>
<accession>A0A9P8CHT8</accession>
<name>A0A9P8CHT8_9HELO</name>
<dbReference type="Proteomes" id="UP000887226">
    <property type="component" value="Unassembled WGS sequence"/>
</dbReference>
<proteinExistence type="predicted"/>
<dbReference type="AlphaFoldDB" id="A0A9P8CHT8"/>
<feature type="chain" id="PRO_5040147814" description="Secreted protein" evidence="1">
    <location>
        <begin position="19"/>
        <end position="80"/>
    </location>
</feature>
<evidence type="ECO:0000313" key="2">
    <source>
        <dbReference type="EMBL" id="KAG9247125.1"/>
    </source>
</evidence>
<organism evidence="2 3">
    <name type="scientific">Calycina marina</name>
    <dbReference type="NCBI Taxonomy" id="1763456"/>
    <lineage>
        <taxon>Eukaryota</taxon>
        <taxon>Fungi</taxon>
        <taxon>Dikarya</taxon>
        <taxon>Ascomycota</taxon>
        <taxon>Pezizomycotina</taxon>
        <taxon>Leotiomycetes</taxon>
        <taxon>Helotiales</taxon>
        <taxon>Pezizellaceae</taxon>
        <taxon>Calycina</taxon>
    </lineage>
</organism>
<keyword evidence="3" id="KW-1185">Reference proteome</keyword>
<evidence type="ECO:0008006" key="4">
    <source>
        <dbReference type="Google" id="ProtNLM"/>
    </source>
</evidence>
<comment type="caution">
    <text evidence="2">The sequence shown here is derived from an EMBL/GenBank/DDBJ whole genome shotgun (WGS) entry which is preliminary data.</text>
</comment>
<keyword evidence="1" id="KW-0732">Signal</keyword>
<sequence length="80" mass="8923">MKDVVLWSLLICLYNLLSIPSSTLFTLHQSLMSPCDLAVFTPFHPTRPGIPHDYVHACPAQEPTSTKLHSKCEMVEASRA</sequence>
<dbReference type="EMBL" id="MU253781">
    <property type="protein sequence ID" value="KAG9247125.1"/>
    <property type="molecule type" value="Genomic_DNA"/>
</dbReference>
<evidence type="ECO:0000256" key="1">
    <source>
        <dbReference type="SAM" id="SignalP"/>
    </source>
</evidence>
<evidence type="ECO:0000313" key="3">
    <source>
        <dbReference type="Proteomes" id="UP000887226"/>
    </source>
</evidence>
<feature type="signal peptide" evidence="1">
    <location>
        <begin position="1"/>
        <end position="18"/>
    </location>
</feature>
<reference evidence="2" key="1">
    <citation type="journal article" date="2021" name="IMA Fungus">
        <title>Genomic characterization of three marine fungi, including Emericellopsis atlantica sp. nov. with signatures of a generalist lifestyle and marine biomass degradation.</title>
        <authorList>
            <person name="Hagestad O.C."/>
            <person name="Hou L."/>
            <person name="Andersen J.H."/>
            <person name="Hansen E.H."/>
            <person name="Altermark B."/>
            <person name="Li C."/>
            <person name="Kuhnert E."/>
            <person name="Cox R.J."/>
            <person name="Crous P.W."/>
            <person name="Spatafora J.W."/>
            <person name="Lail K."/>
            <person name="Amirebrahimi M."/>
            <person name="Lipzen A."/>
            <person name="Pangilinan J."/>
            <person name="Andreopoulos W."/>
            <person name="Hayes R.D."/>
            <person name="Ng V."/>
            <person name="Grigoriev I.V."/>
            <person name="Jackson S.A."/>
            <person name="Sutton T.D.S."/>
            <person name="Dobson A.D.W."/>
            <person name="Rama T."/>
        </authorList>
    </citation>
    <scope>NUCLEOTIDE SEQUENCE</scope>
    <source>
        <strain evidence="2">TRa3180A</strain>
    </source>
</reference>
<gene>
    <name evidence="2" type="ORF">BJ878DRAFT_219621</name>
</gene>